<keyword evidence="3" id="KW-1185">Reference proteome</keyword>
<dbReference type="RefSeq" id="WP_160754599.1">
    <property type="nucleotide sequence ID" value="NZ_WTYL01000001.1"/>
</dbReference>
<sequence length="133" mass="15029">MEKTIEAVEALYESLASAQVMEPTMTLGTFCKHNPHFKRAGEMLFVLSEDTPADTLTALQAELTDARAEIGWQPIETAPKDGTEVLLYYPKQGFWAEHWAVNSFQRFERRGWDMGRIPTHWQPLPAAPKGPTP</sequence>
<dbReference type="InterPro" id="IPR007539">
    <property type="entry name" value="DUF551"/>
</dbReference>
<organism evidence="2 3">
    <name type="scientific">Allopontixanthobacter sediminis</name>
    <dbReference type="NCBI Taxonomy" id="1689985"/>
    <lineage>
        <taxon>Bacteria</taxon>
        <taxon>Pseudomonadati</taxon>
        <taxon>Pseudomonadota</taxon>
        <taxon>Alphaproteobacteria</taxon>
        <taxon>Sphingomonadales</taxon>
        <taxon>Erythrobacteraceae</taxon>
        <taxon>Allopontixanthobacter</taxon>
    </lineage>
</organism>
<dbReference type="OrthoDB" id="7510885at2"/>
<proteinExistence type="predicted"/>
<dbReference type="Proteomes" id="UP000431922">
    <property type="component" value="Unassembled WGS sequence"/>
</dbReference>
<feature type="domain" description="DUF551" evidence="1">
    <location>
        <begin position="78"/>
        <end position="129"/>
    </location>
</feature>
<evidence type="ECO:0000313" key="2">
    <source>
        <dbReference type="EMBL" id="MXP42945.1"/>
    </source>
</evidence>
<reference evidence="2 3" key="1">
    <citation type="submission" date="2019-12" db="EMBL/GenBank/DDBJ databases">
        <title>Genomic-based taxomic classification of the family Erythrobacteraceae.</title>
        <authorList>
            <person name="Xu L."/>
        </authorList>
    </citation>
    <scope>NUCLEOTIDE SEQUENCE [LARGE SCALE GENOMIC DNA]</scope>
    <source>
        <strain evidence="2 3">KCTC 42453</strain>
    </source>
</reference>
<dbReference type="Pfam" id="PF04448">
    <property type="entry name" value="DUF551"/>
    <property type="match status" value="1"/>
</dbReference>
<evidence type="ECO:0000259" key="1">
    <source>
        <dbReference type="Pfam" id="PF04448"/>
    </source>
</evidence>
<name>A0A845AXG1_9SPHN</name>
<gene>
    <name evidence="2" type="ORF">GRI65_00580</name>
</gene>
<evidence type="ECO:0000313" key="3">
    <source>
        <dbReference type="Proteomes" id="UP000431922"/>
    </source>
</evidence>
<dbReference type="AlphaFoldDB" id="A0A845AXG1"/>
<comment type="caution">
    <text evidence="2">The sequence shown here is derived from an EMBL/GenBank/DDBJ whole genome shotgun (WGS) entry which is preliminary data.</text>
</comment>
<accession>A0A845AXG1</accession>
<dbReference type="EMBL" id="WTYL01000001">
    <property type="protein sequence ID" value="MXP42945.1"/>
    <property type="molecule type" value="Genomic_DNA"/>
</dbReference>
<protein>
    <submittedName>
        <fullName evidence="2">DUF551 domain-containing protein</fullName>
    </submittedName>
</protein>